<evidence type="ECO:0000256" key="6">
    <source>
        <dbReference type="SAM" id="Phobius"/>
    </source>
</evidence>
<organism evidence="7 8">
    <name type="scientific">Roseospira goensis</name>
    <dbReference type="NCBI Taxonomy" id="391922"/>
    <lineage>
        <taxon>Bacteria</taxon>
        <taxon>Pseudomonadati</taxon>
        <taxon>Pseudomonadota</taxon>
        <taxon>Alphaproteobacteria</taxon>
        <taxon>Rhodospirillales</taxon>
        <taxon>Rhodospirillaceae</taxon>
        <taxon>Roseospira</taxon>
    </lineage>
</organism>
<feature type="transmembrane region" description="Helical" evidence="6">
    <location>
        <begin position="37"/>
        <end position="57"/>
    </location>
</feature>
<evidence type="ECO:0000256" key="4">
    <source>
        <dbReference type="ARBA" id="ARBA00022989"/>
    </source>
</evidence>
<dbReference type="GO" id="GO:0033228">
    <property type="term" value="P:cysteine export across plasma membrane"/>
    <property type="evidence" value="ECO:0007669"/>
    <property type="project" value="TreeGrafter"/>
</dbReference>
<keyword evidence="2" id="KW-1003">Cell membrane</keyword>
<comment type="caution">
    <text evidence="7">The sequence shown here is derived from an EMBL/GenBank/DDBJ whole genome shotgun (WGS) entry which is preliminary data.</text>
</comment>
<feature type="transmembrane region" description="Helical" evidence="6">
    <location>
        <begin position="142"/>
        <end position="167"/>
    </location>
</feature>
<dbReference type="PANTHER" id="PTHR30086:SF20">
    <property type="entry name" value="ARGININE EXPORTER PROTEIN ARGO-RELATED"/>
    <property type="match status" value="1"/>
</dbReference>
<dbReference type="GO" id="GO:0015171">
    <property type="term" value="F:amino acid transmembrane transporter activity"/>
    <property type="evidence" value="ECO:0007669"/>
    <property type="project" value="TreeGrafter"/>
</dbReference>
<dbReference type="AlphaFoldDB" id="A0A7W6WLX6"/>
<evidence type="ECO:0000313" key="7">
    <source>
        <dbReference type="EMBL" id="MBB4287851.1"/>
    </source>
</evidence>
<dbReference type="PANTHER" id="PTHR30086">
    <property type="entry name" value="ARGININE EXPORTER PROTEIN ARGO"/>
    <property type="match status" value="1"/>
</dbReference>
<keyword evidence="5 6" id="KW-0472">Membrane</keyword>
<keyword evidence="8" id="KW-1185">Reference proteome</keyword>
<dbReference type="Pfam" id="PF01810">
    <property type="entry name" value="LysE"/>
    <property type="match status" value="1"/>
</dbReference>
<comment type="subcellular location">
    <subcellularLocation>
        <location evidence="1">Cell membrane</location>
        <topology evidence="1">Multi-pass membrane protein</topology>
    </subcellularLocation>
</comment>
<protein>
    <submittedName>
        <fullName evidence="7">Threonine/homoserine/homoserine lactone efflux protein</fullName>
    </submittedName>
</protein>
<evidence type="ECO:0000256" key="3">
    <source>
        <dbReference type="ARBA" id="ARBA00022692"/>
    </source>
</evidence>
<accession>A0A7W6WLX6</accession>
<evidence type="ECO:0000256" key="1">
    <source>
        <dbReference type="ARBA" id="ARBA00004651"/>
    </source>
</evidence>
<dbReference type="RefSeq" id="WP_184438006.1">
    <property type="nucleotide sequence ID" value="NZ_JACIGI010000057.1"/>
</dbReference>
<evidence type="ECO:0000256" key="5">
    <source>
        <dbReference type="ARBA" id="ARBA00023136"/>
    </source>
</evidence>
<dbReference type="EMBL" id="JACIGI010000057">
    <property type="protein sequence ID" value="MBB4287851.1"/>
    <property type="molecule type" value="Genomic_DNA"/>
</dbReference>
<dbReference type="GO" id="GO:0005886">
    <property type="term" value="C:plasma membrane"/>
    <property type="evidence" value="ECO:0007669"/>
    <property type="project" value="UniProtKB-SubCell"/>
</dbReference>
<feature type="transmembrane region" description="Helical" evidence="6">
    <location>
        <begin position="179"/>
        <end position="197"/>
    </location>
</feature>
<reference evidence="7 8" key="1">
    <citation type="submission" date="2020-08" db="EMBL/GenBank/DDBJ databases">
        <title>Genome sequencing of Purple Non-Sulfur Bacteria from various extreme environments.</title>
        <authorList>
            <person name="Mayer M."/>
        </authorList>
    </citation>
    <scope>NUCLEOTIDE SEQUENCE [LARGE SCALE GENOMIC DNA]</scope>
    <source>
        <strain evidence="7 8">JA135</strain>
    </source>
</reference>
<feature type="transmembrane region" description="Helical" evidence="6">
    <location>
        <begin position="64"/>
        <end position="87"/>
    </location>
</feature>
<sequence length="201" mass="20119">MTEAVTLLWLAALPLVGTPGPATLSLAAMGAAYGVRASLGYYVGIVGGTAAVIAILCTGVMGTLALVPGVLPVLTGVAVAYILYLAWRIATAPPLARRGAGARPPSLGGGLLFAVVNPKAWAAFGALVTTNMLLPADPLADAVAKVVALTVLLLAIDIVWLSLGAGLARTLGDPRRARAVSVTLAVLLVGAVVLALWPEAA</sequence>
<keyword evidence="4 6" id="KW-1133">Transmembrane helix</keyword>
<dbReference type="InterPro" id="IPR001123">
    <property type="entry name" value="LeuE-type"/>
</dbReference>
<evidence type="ECO:0000256" key="2">
    <source>
        <dbReference type="ARBA" id="ARBA00022475"/>
    </source>
</evidence>
<keyword evidence="3 6" id="KW-0812">Transmembrane</keyword>
<proteinExistence type="predicted"/>
<dbReference type="Proteomes" id="UP000555728">
    <property type="component" value="Unassembled WGS sequence"/>
</dbReference>
<name>A0A7W6WLX6_9PROT</name>
<gene>
    <name evidence="7" type="ORF">GGD88_003609</name>
</gene>
<evidence type="ECO:0000313" key="8">
    <source>
        <dbReference type="Proteomes" id="UP000555728"/>
    </source>
</evidence>